<evidence type="ECO:0000313" key="2">
    <source>
        <dbReference type="EMBL" id="MCI29663.1"/>
    </source>
</evidence>
<protein>
    <submittedName>
        <fullName evidence="2">Uncharacterized protein</fullName>
    </submittedName>
</protein>
<evidence type="ECO:0000313" key="3">
    <source>
        <dbReference type="Proteomes" id="UP000265520"/>
    </source>
</evidence>
<accession>A0A392QZ86</accession>
<reference evidence="2 3" key="1">
    <citation type="journal article" date="2018" name="Front. Plant Sci.">
        <title>Red Clover (Trifolium pratense) and Zigzag Clover (T. medium) - A Picture of Genomic Similarities and Differences.</title>
        <authorList>
            <person name="Dluhosova J."/>
            <person name="Istvanek J."/>
            <person name="Nedelnik J."/>
            <person name="Repkova J."/>
        </authorList>
    </citation>
    <scope>NUCLEOTIDE SEQUENCE [LARGE SCALE GENOMIC DNA]</scope>
    <source>
        <strain evidence="3">cv. 10/8</strain>
        <tissue evidence="2">Leaf</tissue>
    </source>
</reference>
<comment type="caution">
    <text evidence="2">The sequence shown here is derived from an EMBL/GenBank/DDBJ whole genome shotgun (WGS) entry which is preliminary data.</text>
</comment>
<keyword evidence="3" id="KW-1185">Reference proteome</keyword>
<organism evidence="2 3">
    <name type="scientific">Trifolium medium</name>
    <dbReference type="NCBI Taxonomy" id="97028"/>
    <lineage>
        <taxon>Eukaryota</taxon>
        <taxon>Viridiplantae</taxon>
        <taxon>Streptophyta</taxon>
        <taxon>Embryophyta</taxon>
        <taxon>Tracheophyta</taxon>
        <taxon>Spermatophyta</taxon>
        <taxon>Magnoliopsida</taxon>
        <taxon>eudicotyledons</taxon>
        <taxon>Gunneridae</taxon>
        <taxon>Pentapetalae</taxon>
        <taxon>rosids</taxon>
        <taxon>fabids</taxon>
        <taxon>Fabales</taxon>
        <taxon>Fabaceae</taxon>
        <taxon>Papilionoideae</taxon>
        <taxon>50 kb inversion clade</taxon>
        <taxon>NPAAA clade</taxon>
        <taxon>Hologalegina</taxon>
        <taxon>IRL clade</taxon>
        <taxon>Trifolieae</taxon>
        <taxon>Trifolium</taxon>
    </lineage>
</organism>
<proteinExistence type="predicted"/>
<evidence type="ECO:0000256" key="1">
    <source>
        <dbReference type="SAM" id="MobiDB-lite"/>
    </source>
</evidence>
<sequence>MEIGKDPENDLKPSKRSKIEKDVGKLRKDMLKLFEGLSNQTDLLLYLMFESQIMRDWIITHLCPALKIVPPPVNPAPNAYDFPKPDNSTSSDDSTPTVS</sequence>
<dbReference type="EMBL" id="LXQA010174073">
    <property type="protein sequence ID" value="MCI29663.1"/>
    <property type="molecule type" value="Genomic_DNA"/>
</dbReference>
<feature type="region of interest" description="Disordered" evidence="1">
    <location>
        <begin position="74"/>
        <end position="99"/>
    </location>
</feature>
<name>A0A392QZ86_9FABA</name>
<feature type="non-terminal residue" evidence="2">
    <location>
        <position position="99"/>
    </location>
</feature>
<dbReference type="AlphaFoldDB" id="A0A392QZ86"/>
<feature type="compositionally biased region" description="Low complexity" evidence="1">
    <location>
        <begin position="85"/>
        <end position="99"/>
    </location>
</feature>
<dbReference type="Proteomes" id="UP000265520">
    <property type="component" value="Unassembled WGS sequence"/>
</dbReference>